<dbReference type="Proteomes" id="UP000249218">
    <property type="component" value="Unassembled WGS sequence"/>
</dbReference>
<dbReference type="EMBL" id="KZ149956">
    <property type="protein sequence ID" value="PZC76473.1"/>
    <property type="molecule type" value="Genomic_DNA"/>
</dbReference>
<keyword evidence="1" id="KW-1133">Transmembrane helix</keyword>
<evidence type="ECO:0000313" key="2">
    <source>
        <dbReference type="EMBL" id="PZC76473.1"/>
    </source>
</evidence>
<feature type="transmembrane region" description="Helical" evidence="1">
    <location>
        <begin position="39"/>
        <end position="56"/>
    </location>
</feature>
<feature type="transmembrane region" description="Helical" evidence="1">
    <location>
        <begin position="12"/>
        <end position="33"/>
    </location>
</feature>
<dbReference type="AlphaFoldDB" id="A0A2W1BXI0"/>
<evidence type="ECO:0000313" key="3">
    <source>
        <dbReference type="Proteomes" id="UP000249218"/>
    </source>
</evidence>
<reference evidence="2 3" key="1">
    <citation type="journal article" date="2017" name="BMC Biol.">
        <title>Genomic innovations, transcriptional plasticity and gene loss underlying the evolution and divergence of two highly polyphagous and invasive Helicoverpa pest species.</title>
        <authorList>
            <person name="Pearce S.L."/>
            <person name="Clarke D.F."/>
            <person name="East P.D."/>
            <person name="Elfekih S."/>
            <person name="Gordon K.H."/>
            <person name="Jermiin L.S."/>
            <person name="McGaughran A."/>
            <person name="Oakeshott J.G."/>
            <person name="Papanikolaou A."/>
            <person name="Perera O.P."/>
            <person name="Rane R.V."/>
            <person name="Richards S."/>
            <person name="Tay W.T."/>
            <person name="Walsh T.K."/>
            <person name="Anderson A."/>
            <person name="Anderson C.J."/>
            <person name="Asgari S."/>
            <person name="Board P.G."/>
            <person name="Bretschneider A."/>
            <person name="Campbell P.M."/>
            <person name="Chertemps T."/>
            <person name="Christeller J.T."/>
            <person name="Coppin C.W."/>
            <person name="Downes S.J."/>
            <person name="Duan G."/>
            <person name="Farnsworth C.A."/>
            <person name="Good R.T."/>
            <person name="Han L.B."/>
            <person name="Han Y.C."/>
            <person name="Hatje K."/>
            <person name="Horne I."/>
            <person name="Huang Y.P."/>
            <person name="Hughes D.S."/>
            <person name="Jacquin-Joly E."/>
            <person name="James W."/>
            <person name="Jhangiani S."/>
            <person name="Kollmar M."/>
            <person name="Kuwar S.S."/>
            <person name="Li S."/>
            <person name="Liu N.Y."/>
            <person name="Maibeche M.T."/>
            <person name="Miller J.R."/>
            <person name="Montagne N."/>
            <person name="Perry T."/>
            <person name="Qu J."/>
            <person name="Song S.V."/>
            <person name="Sutton G.G."/>
            <person name="Vogel H."/>
            <person name="Walenz B.P."/>
            <person name="Xu W."/>
            <person name="Zhang H.J."/>
            <person name="Zou Z."/>
            <person name="Batterham P."/>
            <person name="Edwards O.R."/>
            <person name="Feyereisen R."/>
            <person name="Gibbs R.A."/>
            <person name="Heckel D.G."/>
            <person name="McGrath A."/>
            <person name="Robin C."/>
            <person name="Scherer S.E."/>
            <person name="Worley K.C."/>
            <person name="Wu Y.D."/>
        </authorList>
    </citation>
    <scope>NUCLEOTIDE SEQUENCE [LARGE SCALE GENOMIC DNA]</scope>
    <source>
        <strain evidence="2">Harm_GR_Male_#8</strain>
        <tissue evidence="2">Whole organism</tissue>
    </source>
</reference>
<protein>
    <submittedName>
        <fullName evidence="2">Uncharacterized protein</fullName>
    </submittedName>
</protein>
<keyword evidence="1" id="KW-0472">Membrane</keyword>
<keyword evidence="3" id="KW-1185">Reference proteome</keyword>
<name>A0A2W1BXI0_HELAM</name>
<sequence>MQRRAQGGRAMLAASDCAIVAVCLCCVHPLHGARRLTDMPWFVLYYLLLLLVNYIFKKLPAASESSQPLYRDSITTL</sequence>
<organism evidence="2 3">
    <name type="scientific">Helicoverpa armigera</name>
    <name type="common">Cotton bollworm</name>
    <name type="synonym">Heliothis armigera</name>
    <dbReference type="NCBI Taxonomy" id="29058"/>
    <lineage>
        <taxon>Eukaryota</taxon>
        <taxon>Metazoa</taxon>
        <taxon>Ecdysozoa</taxon>
        <taxon>Arthropoda</taxon>
        <taxon>Hexapoda</taxon>
        <taxon>Insecta</taxon>
        <taxon>Pterygota</taxon>
        <taxon>Neoptera</taxon>
        <taxon>Endopterygota</taxon>
        <taxon>Lepidoptera</taxon>
        <taxon>Glossata</taxon>
        <taxon>Ditrysia</taxon>
        <taxon>Noctuoidea</taxon>
        <taxon>Noctuidae</taxon>
        <taxon>Heliothinae</taxon>
        <taxon>Helicoverpa</taxon>
    </lineage>
</organism>
<gene>
    <name evidence="2" type="primary">HaOG204535</name>
    <name evidence="2" type="ORF">B5X24_HaOG204535</name>
</gene>
<accession>A0A2W1BXI0</accession>
<keyword evidence="1" id="KW-0812">Transmembrane</keyword>
<evidence type="ECO:0000256" key="1">
    <source>
        <dbReference type="SAM" id="Phobius"/>
    </source>
</evidence>
<proteinExistence type="predicted"/>